<reference evidence="6 7" key="1">
    <citation type="journal article" date="2014" name="World J. Microbiol. Biotechnol.">
        <title>Biodiversity and physiological characteristics of Antarctic and Arctic lichens-associated bacteria.</title>
        <authorList>
            <person name="Lee Y.M."/>
            <person name="Kim E.H."/>
            <person name="Lee H.K."/>
            <person name="Hong S.G."/>
        </authorList>
    </citation>
    <scope>NUCLEOTIDE SEQUENCE [LARGE SCALE GENOMIC DNA]</scope>
    <source>
        <strain evidence="6 7">PAMC 26569</strain>
        <plasmid evidence="6">unnamed1</plasmid>
    </source>
</reference>
<dbReference type="Gene3D" id="1.20.1250.20">
    <property type="entry name" value="MFS general substrate transporter like domains"/>
    <property type="match status" value="2"/>
</dbReference>
<feature type="transmembrane region" description="Helical" evidence="4">
    <location>
        <begin position="21"/>
        <end position="40"/>
    </location>
</feature>
<dbReference type="PANTHER" id="PTHR23539:SF1">
    <property type="entry name" value="MAJOR FACILITATOR SUPERFAMILY (MFS) PROFILE DOMAIN-CONTAINING PROTEIN"/>
    <property type="match status" value="1"/>
</dbReference>
<geneLocation type="plasmid" evidence="6 7">
    <name>unnamed1</name>
</geneLocation>
<dbReference type="Pfam" id="PF07690">
    <property type="entry name" value="MFS_1"/>
    <property type="match status" value="1"/>
</dbReference>
<organism evidence="6 7">
    <name type="scientific">Lichenicola cladoniae</name>
    <dbReference type="NCBI Taxonomy" id="1484109"/>
    <lineage>
        <taxon>Bacteria</taxon>
        <taxon>Pseudomonadati</taxon>
        <taxon>Pseudomonadota</taxon>
        <taxon>Alphaproteobacteria</taxon>
        <taxon>Acetobacterales</taxon>
        <taxon>Acetobacteraceae</taxon>
        <taxon>Lichenicola</taxon>
    </lineage>
</organism>
<dbReference type="PANTHER" id="PTHR23539">
    <property type="entry name" value="MFS TRANSPORTER"/>
    <property type="match status" value="1"/>
</dbReference>
<dbReference type="InterPro" id="IPR011701">
    <property type="entry name" value="MFS"/>
</dbReference>
<evidence type="ECO:0000256" key="1">
    <source>
        <dbReference type="ARBA" id="ARBA00022692"/>
    </source>
</evidence>
<gene>
    <name evidence="6" type="ORF">HN018_23910</name>
</gene>
<dbReference type="SUPFAM" id="SSF103473">
    <property type="entry name" value="MFS general substrate transporter"/>
    <property type="match status" value="1"/>
</dbReference>
<keyword evidence="6" id="KW-0614">Plasmid</keyword>
<protein>
    <submittedName>
        <fullName evidence="6">MFS transporter</fullName>
    </submittedName>
</protein>
<evidence type="ECO:0000259" key="5">
    <source>
        <dbReference type="PROSITE" id="PS50850"/>
    </source>
</evidence>
<evidence type="ECO:0000256" key="2">
    <source>
        <dbReference type="ARBA" id="ARBA00022989"/>
    </source>
</evidence>
<sequence>MSDPAPHPSTQSQRGLDWLNFFIADVQTGFGPFIAVYLAANGWQQGRIGLILTVGAIVGIGSQMPGGALVDRVRSKRLLVGGSLGLIAVGALALYYSHEFVLVMVAQIAHGATAGVIAPAMAAIGLGLVGHRGLSRRLARNHRYDSFGNAGTAALMGLLGHFLSKQTSFLFASLLCVPAIWALTRIRSGEIDYARARGARADAPDRPGRYRDLLKNRGLIVFGGMLLLFQVANASAIPLVAERLGQQHEAESELVLAGLIIVPQVITALLAGWFGRRADDWGRKPLLLLAFVALAARLLLFTVAPGPLYLLPMQALSGIDAAVIGILTPLVIADVTQGSGRYNLAQGAIGMATGVGAAISTTAVGYIAQWLGFDAGLMVLAGVAALGVGYVWLLLPETRPRPE</sequence>
<dbReference type="PROSITE" id="PS50850">
    <property type="entry name" value="MFS"/>
    <property type="match status" value="1"/>
</dbReference>
<dbReference type="AlphaFoldDB" id="A0A6M8HXE6"/>
<feature type="transmembrane region" description="Helical" evidence="4">
    <location>
        <begin position="146"/>
        <end position="163"/>
    </location>
</feature>
<evidence type="ECO:0000256" key="4">
    <source>
        <dbReference type="SAM" id="Phobius"/>
    </source>
</evidence>
<feature type="transmembrane region" description="Helical" evidence="4">
    <location>
        <begin position="46"/>
        <end position="66"/>
    </location>
</feature>
<feature type="domain" description="Major facilitator superfamily (MFS) profile" evidence="5">
    <location>
        <begin position="211"/>
        <end position="403"/>
    </location>
</feature>
<dbReference type="Proteomes" id="UP000500767">
    <property type="component" value="Plasmid unnamed1"/>
</dbReference>
<keyword evidence="2 4" id="KW-1133">Transmembrane helix</keyword>
<feature type="transmembrane region" description="Helical" evidence="4">
    <location>
        <begin position="315"/>
        <end position="336"/>
    </location>
</feature>
<name>A0A6M8HXE6_9PROT</name>
<feature type="transmembrane region" description="Helical" evidence="4">
    <location>
        <begin position="348"/>
        <end position="369"/>
    </location>
</feature>
<feature type="transmembrane region" description="Helical" evidence="4">
    <location>
        <begin position="253"/>
        <end position="274"/>
    </location>
</feature>
<feature type="transmembrane region" description="Helical" evidence="4">
    <location>
        <begin position="78"/>
        <end position="96"/>
    </location>
</feature>
<feature type="transmembrane region" description="Helical" evidence="4">
    <location>
        <begin position="375"/>
        <end position="395"/>
    </location>
</feature>
<dbReference type="InterPro" id="IPR036259">
    <property type="entry name" value="MFS_trans_sf"/>
</dbReference>
<evidence type="ECO:0000313" key="7">
    <source>
        <dbReference type="Proteomes" id="UP000500767"/>
    </source>
</evidence>
<evidence type="ECO:0000256" key="3">
    <source>
        <dbReference type="ARBA" id="ARBA00023136"/>
    </source>
</evidence>
<feature type="transmembrane region" description="Helical" evidence="4">
    <location>
        <begin position="169"/>
        <end position="186"/>
    </location>
</feature>
<dbReference type="InterPro" id="IPR020846">
    <property type="entry name" value="MFS_dom"/>
</dbReference>
<dbReference type="KEGG" id="lck:HN018_23910"/>
<dbReference type="GO" id="GO:0022857">
    <property type="term" value="F:transmembrane transporter activity"/>
    <property type="evidence" value="ECO:0007669"/>
    <property type="project" value="InterPro"/>
</dbReference>
<accession>A0A6M8HXE6</accession>
<feature type="transmembrane region" description="Helical" evidence="4">
    <location>
        <begin position="286"/>
        <end position="309"/>
    </location>
</feature>
<feature type="transmembrane region" description="Helical" evidence="4">
    <location>
        <begin position="219"/>
        <end position="241"/>
    </location>
</feature>
<dbReference type="RefSeq" id="WP_171837359.1">
    <property type="nucleotide sequence ID" value="NZ_CP053709.1"/>
</dbReference>
<proteinExistence type="predicted"/>
<evidence type="ECO:0000313" key="6">
    <source>
        <dbReference type="EMBL" id="QKE93224.1"/>
    </source>
</evidence>
<feature type="transmembrane region" description="Helical" evidence="4">
    <location>
        <begin position="108"/>
        <end position="134"/>
    </location>
</feature>
<keyword evidence="1 4" id="KW-0812">Transmembrane</keyword>
<dbReference type="EMBL" id="CP053709">
    <property type="protein sequence ID" value="QKE93224.1"/>
    <property type="molecule type" value="Genomic_DNA"/>
</dbReference>
<keyword evidence="7" id="KW-1185">Reference proteome</keyword>
<keyword evidence="3 4" id="KW-0472">Membrane</keyword>